<dbReference type="Pfam" id="PF00083">
    <property type="entry name" value="Sugar_tr"/>
    <property type="match status" value="1"/>
</dbReference>
<evidence type="ECO:0000313" key="6">
    <source>
        <dbReference type="Proteomes" id="UP001150238"/>
    </source>
</evidence>
<keyword evidence="2" id="KW-0812">Transmembrane</keyword>
<dbReference type="Proteomes" id="UP001150238">
    <property type="component" value="Unassembled WGS sequence"/>
</dbReference>
<reference evidence="5" key="1">
    <citation type="submission" date="2022-08" db="EMBL/GenBank/DDBJ databases">
        <authorList>
            <consortium name="DOE Joint Genome Institute"/>
            <person name="Min B."/>
            <person name="Riley R."/>
            <person name="Sierra-Patev S."/>
            <person name="Naranjo-Ortiz M."/>
            <person name="Looney B."/>
            <person name="Konkel Z."/>
            <person name="Slot J.C."/>
            <person name="Sakamoto Y."/>
            <person name="Steenwyk J.L."/>
            <person name="Rokas A."/>
            <person name="Carro J."/>
            <person name="Camarero S."/>
            <person name="Ferreira P."/>
            <person name="Molpeceres G."/>
            <person name="Ruiz-Duenas F.J."/>
            <person name="Serrano A."/>
            <person name="Henrissat B."/>
            <person name="Drula E."/>
            <person name="Hughes K.W."/>
            <person name="Mata J.L."/>
            <person name="Ishikawa N.K."/>
            <person name="Vargas-Isla R."/>
            <person name="Ushijima S."/>
            <person name="Smith C.A."/>
            <person name="Ahrendt S."/>
            <person name="Andreopoulos W."/>
            <person name="He G."/>
            <person name="Labutti K."/>
            <person name="Lipzen A."/>
            <person name="Ng V."/>
            <person name="Sandor L."/>
            <person name="Barry K."/>
            <person name="Martinez A.T."/>
            <person name="Xiao Y."/>
            <person name="Gibbons J.G."/>
            <person name="Terashima K."/>
            <person name="Hibbett D.S."/>
            <person name="Grigoriev I.V."/>
        </authorList>
    </citation>
    <scope>NUCLEOTIDE SEQUENCE</scope>
    <source>
        <strain evidence="5">Sp2 HRB7682 ss15</strain>
    </source>
</reference>
<dbReference type="GO" id="GO:0022857">
    <property type="term" value="F:transmembrane transporter activity"/>
    <property type="evidence" value="ECO:0007669"/>
    <property type="project" value="InterPro"/>
</dbReference>
<organism evidence="5 6">
    <name type="scientific">Lentinula lateritia</name>
    <dbReference type="NCBI Taxonomy" id="40482"/>
    <lineage>
        <taxon>Eukaryota</taxon>
        <taxon>Fungi</taxon>
        <taxon>Dikarya</taxon>
        <taxon>Basidiomycota</taxon>
        <taxon>Agaricomycotina</taxon>
        <taxon>Agaricomycetes</taxon>
        <taxon>Agaricomycetidae</taxon>
        <taxon>Agaricales</taxon>
        <taxon>Marasmiineae</taxon>
        <taxon>Omphalotaceae</taxon>
        <taxon>Lentinula</taxon>
    </lineage>
</organism>
<keyword evidence="4" id="KW-0472">Membrane</keyword>
<dbReference type="Gene3D" id="1.20.1250.20">
    <property type="entry name" value="MFS general substrate transporter like domains"/>
    <property type="match status" value="1"/>
</dbReference>
<gene>
    <name evidence="5" type="ORF">C8J55DRAFT_524749</name>
</gene>
<evidence type="ECO:0000256" key="4">
    <source>
        <dbReference type="ARBA" id="ARBA00023136"/>
    </source>
</evidence>
<keyword evidence="3" id="KW-1133">Transmembrane helix</keyword>
<name>A0A9W8ZWA5_9AGAR</name>
<dbReference type="AlphaFoldDB" id="A0A9W8ZWA5"/>
<comment type="caution">
    <text evidence="5">The sequence shown here is derived from an EMBL/GenBank/DDBJ whole genome shotgun (WGS) entry which is preliminary data.</text>
</comment>
<accession>A0A9W8ZWA5</accession>
<evidence type="ECO:0000256" key="1">
    <source>
        <dbReference type="ARBA" id="ARBA00004370"/>
    </source>
</evidence>
<evidence type="ECO:0000256" key="2">
    <source>
        <dbReference type="ARBA" id="ARBA00022692"/>
    </source>
</evidence>
<proteinExistence type="predicted"/>
<dbReference type="InterPro" id="IPR005828">
    <property type="entry name" value="MFS_sugar_transport-like"/>
</dbReference>
<comment type="subcellular location">
    <subcellularLocation>
        <location evidence="1">Membrane</location>
    </subcellularLocation>
</comment>
<reference evidence="5" key="2">
    <citation type="journal article" date="2023" name="Proc. Natl. Acad. Sci. U.S.A.">
        <title>A global phylogenomic analysis of the shiitake genus Lentinula.</title>
        <authorList>
            <person name="Sierra-Patev S."/>
            <person name="Min B."/>
            <person name="Naranjo-Ortiz M."/>
            <person name="Looney B."/>
            <person name="Konkel Z."/>
            <person name="Slot J.C."/>
            <person name="Sakamoto Y."/>
            <person name="Steenwyk J.L."/>
            <person name="Rokas A."/>
            <person name="Carro J."/>
            <person name="Camarero S."/>
            <person name="Ferreira P."/>
            <person name="Molpeceres G."/>
            <person name="Ruiz-Duenas F.J."/>
            <person name="Serrano A."/>
            <person name="Henrissat B."/>
            <person name="Drula E."/>
            <person name="Hughes K.W."/>
            <person name="Mata J.L."/>
            <person name="Ishikawa N.K."/>
            <person name="Vargas-Isla R."/>
            <person name="Ushijima S."/>
            <person name="Smith C.A."/>
            <person name="Donoghue J."/>
            <person name="Ahrendt S."/>
            <person name="Andreopoulos W."/>
            <person name="He G."/>
            <person name="LaButti K."/>
            <person name="Lipzen A."/>
            <person name="Ng V."/>
            <person name="Riley R."/>
            <person name="Sandor L."/>
            <person name="Barry K."/>
            <person name="Martinez A.T."/>
            <person name="Xiao Y."/>
            <person name="Gibbons J.G."/>
            <person name="Terashima K."/>
            <person name="Grigoriev I.V."/>
            <person name="Hibbett D."/>
        </authorList>
    </citation>
    <scope>NUCLEOTIDE SEQUENCE</scope>
    <source>
        <strain evidence="5">Sp2 HRB7682 ss15</strain>
    </source>
</reference>
<dbReference type="GO" id="GO:0016020">
    <property type="term" value="C:membrane"/>
    <property type="evidence" value="ECO:0007669"/>
    <property type="project" value="UniProtKB-SubCell"/>
</dbReference>
<sequence>MCRYCQRVFSILSMIVPLYNTELSPPQTRGFLVGLTQQRLGIGVIVSNWIVYSEHGTSNSNNDSGA</sequence>
<evidence type="ECO:0000256" key="3">
    <source>
        <dbReference type="ARBA" id="ARBA00022989"/>
    </source>
</evidence>
<protein>
    <submittedName>
        <fullName evidence="5">Uncharacterized protein</fullName>
    </submittedName>
</protein>
<dbReference type="EMBL" id="JANVFS010000037">
    <property type="protein sequence ID" value="KAJ4468684.1"/>
    <property type="molecule type" value="Genomic_DNA"/>
</dbReference>
<evidence type="ECO:0000313" key="5">
    <source>
        <dbReference type="EMBL" id="KAJ4468684.1"/>
    </source>
</evidence>
<dbReference type="InterPro" id="IPR036259">
    <property type="entry name" value="MFS_trans_sf"/>
</dbReference>